<organism evidence="2 3">
    <name type="scientific">Xanthomonas boreopolis</name>
    <dbReference type="NCBI Taxonomy" id="86183"/>
    <lineage>
        <taxon>Bacteria</taxon>
        <taxon>Pseudomonadati</taxon>
        <taxon>Pseudomonadota</taxon>
        <taxon>Gammaproteobacteria</taxon>
        <taxon>Lysobacterales</taxon>
        <taxon>Lysobacteraceae</taxon>
        <taxon>Xanthomonas</taxon>
    </lineage>
</organism>
<dbReference type="AlphaFoldDB" id="A0A919KHL7"/>
<evidence type="ECO:0000313" key="2">
    <source>
        <dbReference type="EMBL" id="GHH51386.1"/>
    </source>
</evidence>
<reference evidence="2" key="2">
    <citation type="submission" date="2020-09" db="EMBL/GenBank/DDBJ databases">
        <authorList>
            <person name="Sun Q."/>
            <person name="Ohkuma M."/>
        </authorList>
    </citation>
    <scope>NUCLEOTIDE SEQUENCE</scope>
    <source>
        <strain evidence="2">JCM 13306</strain>
    </source>
</reference>
<accession>A0A919KHL7</accession>
<proteinExistence type="predicted"/>
<dbReference type="RefSeq" id="WP_256661910.1">
    <property type="nucleotide sequence ID" value="NZ_BNBA01000008.1"/>
</dbReference>
<dbReference type="Proteomes" id="UP000623958">
    <property type="component" value="Unassembled WGS sequence"/>
</dbReference>
<keyword evidence="3" id="KW-1185">Reference proteome</keyword>
<protein>
    <submittedName>
        <fullName evidence="2">Uncharacterized protein</fullName>
    </submittedName>
</protein>
<evidence type="ECO:0000313" key="3">
    <source>
        <dbReference type="Proteomes" id="UP000623958"/>
    </source>
</evidence>
<comment type="caution">
    <text evidence="2">The sequence shown here is derived from an EMBL/GenBank/DDBJ whole genome shotgun (WGS) entry which is preliminary data.</text>
</comment>
<dbReference type="EMBL" id="BNBA01000008">
    <property type="protein sequence ID" value="GHH51386.1"/>
    <property type="molecule type" value="Genomic_DNA"/>
</dbReference>
<sequence>MSSSKWMVMGVAVLLGMAVVAWIGVEYRDEVKQFLRALLRAL</sequence>
<reference evidence="2" key="1">
    <citation type="journal article" date="2014" name="Int. J. Syst. Evol. Microbiol.">
        <title>Complete genome sequence of Corynebacterium casei LMG S-19264T (=DSM 44701T), isolated from a smear-ripened cheese.</title>
        <authorList>
            <consortium name="US DOE Joint Genome Institute (JGI-PGF)"/>
            <person name="Walter F."/>
            <person name="Albersmeier A."/>
            <person name="Kalinowski J."/>
            <person name="Ruckert C."/>
        </authorList>
    </citation>
    <scope>NUCLEOTIDE SEQUENCE</scope>
    <source>
        <strain evidence="2">JCM 13306</strain>
    </source>
</reference>
<keyword evidence="1" id="KW-1133">Transmembrane helix</keyword>
<feature type="transmembrane region" description="Helical" evidence="1">
    <location>
        <begin position="6"/>
        <end position="25"/>
    </location>
</feature>
<evidence type="ECO:0000256" key="1">
    <source>
        <dbReference type="SAM" id="Phobius"/>
    </source>
</evidence>
<name>A0A919KHL7_9XANT</name>
<gene>
    <name evidence="2" type="ORF">GCM10009090_13580</name>
</gene>
<keyword evidence="1" id="KW-0812">Transmembrane</keyword>
<keyword evidence="1" id="KW-0472">Membrane</keyword>